<accession>A0A645HPK1</accession>
<protein>
    <submittedName>
        <fullName evidence="1">Uncharacterized protein</fullName>
    </submittedName>
</protein>
<comment type="caution">
    <text evidence="1">The sequence shown here is derived from an EMBL/GenBank/DDBJ whole genome shotgun (WGS) entry which is preliminary data.</text>
</comment>
<dbReference type="AlphaFoldDB" id="A0A645HPK1"/>
<reference evidence="1" key="1">
    <citation type="submission" date="2019-08" db="EMBL/GenBank/DDBJ databases">
        <authorList>
            <person name="Kucharzyk K."/>
            <person name="Murdoch R.W."/>
            <person name="Higgins S."/>
            <person name="Loffler F."/>
        </authorList>
    </citation>
    <scope>NUCLEOTIDE SEQUENCE</scope>
</reference>
<organism evidence="1">
    <name type="scientific">bioreactor metagenome</name>
    <dbReference type="NCBI Taxonomy" id="1076179"/>
    <lineage>
        <taxon>unclassified sequences</taxon>
        <taxon>metagenomes</taxon>
        <taxon>ecological metagenomes</taxon>
    </lineage>
</organism>
<proteinExistence type="predicted"/>
<gene>
    <name evidence="1" type="ORF">SDC9_187705</name>
</gene>
<name>A0A645HPK1_9ZZZZ</name>
<sequence>MLTEQDKRYGKDIATGLVPLKLTGNDWQKVTLKLDDFKYGSGPDKGKKMPVNPGAVYIFRFYGPVTAQPSVFLVDDIAWETE</sequence>
<evidence type="ECO:0000313" key="1">
    <source>
        <dbReference type="EMBL" id="MPN40169.1"/>
    </source>
</evidence>
<dbReference type="EMBL" id="VSSQ01096403">
    <property type="protein sequence ID" value="MPN40169.1"/>
    <property type="molecule type" value="Genomic_DNA"/>
</dbReference>